<evidence type="ECO:0000313" key="1">
    <source>
        <dbReference type="EMBL" id="PHX53151.1"/>
    </source>
</evidence>
<reference evidence="1" key="1">
    <citation type="submission" date="2017-10" db="EMBL/GenBank/DDBJ databases">
        <title>Draft genome sequence of the planktic cyanobacteria Tychonema bourrellyi isolated from alpine lentic freshwater.</title>
        <authorList>
            <person name="Tett A."/>
            <person name="Armanini F."/>
            <person name="Asnicar F."/>
            <person name="Boscaini A."/>
            <person name="Pasolli E."/>
            <person name="Zolfo M."/>
            <person name="Donati C."/>
            <person name="Salmaso N."/>
            <person name="Segata N."/>
        </authorList>
    </citation>
    <scope>NUCLEOTIDE SEQUENCE</scope>
    <source>
        <strain evidence="1">FEM_GT703</strain>
    </source>
</reference>
<protein>
    <submittedName>
        <fullName evidence="1">Uncharacterized protein</fullName>
    </submittedName>
</protein>
<gene>
    <name evidence="1" type="ORF">CP500_023065</name>
</gene>
<dbReference type="RefSeq" id="WP_096829329.1">
    <property type="nucleotide sequence ID" value="NZ_NXIB02000262.1"/>
</dbReference>
<keyword evidence="2" id="KW-1185">Reference proteome</keyword>
<proteinExistence type="predicted"/>
<dbReference type="OrthoDB" id="459941at2"/>
<comment type="caution">
    <text evidence="1">The sequence shown here is derived from an EMBL/GenBank/DDBJ whole genome shotgun (WGS) entry which is preliminary data.</text>
</comment>
<evidence type="ECO:0000313" key="2">
    <source>
        <dbReference type="Proteomes" id="UP000226442"/>
    </source>
</evidence>
<organism evidence="1 2">
    <name type="scientific">Tychonema bourrellyi FEM_GT703</name>
    <dbReference type="NCBI Taxonomy" id="2040638"/>
    <lineage>
        <taxon>Bacteria</taxon>
        <taxon>Bacillati</taxon>
        <taxon>Cyanobacteriota</taxon>
        <taxon>Cyanophyceae</taxon>
        <taxon>Oscillatoriophycideae</taxon>
        <taxon>Oscillatoriales</taxon>
        <taxon>Microcoleaceae</taxon>
        <taxon>Tychonema</taxon>
    </lineage>
</organism>
<name>A0A2G4EUD7_9CYAN</name>
<dbReference type="Proteomes" id="UP000226442">
    <property type="component" value="Unassembled WGS sequence"/>
</dbReference>
<dbReference type="AlphaFoldDB" id="A0A2G4EUD7"/>
<accession>A0A2G4EUD7</accession>
<dbReference type="EMBL" id="NXIB02000262">
    <property type="protein sequence ID" value="PHX53151.1"/>
    <property type="molecule type" value="Genomic_DNA"/>
</dbReference>
<sequence>MAEPIKAVNATIQLSDTLTLDGYMMPDGEFRAGIAGASVLLGYAKNWFNRLRSEAPNKLKALQDGGLTGYVQPVVIQRESGARGASRAQTISLKDLATLITVEALQGNKRAIALQAAFTLEGLDSRFRDAFGVQQRTPEEKRCFFGLTYGEFLDALAENRAELEELRLPGDDLYYPEETDVDLDL</sequence>